<organism evidence="1 2">
    <name type="scientific">Thalictrum thalictroides</name>
    <name type="common">Rue-anemone</name>
    <name type="synonym">Anemone thalictroides</name>
    <dbReference type="NCBI Taxonomy" id="46969"/>
    <lineage>
        <taxon>Eukaryota</taxon>
        <taxon>Viridiplantae</taxon>
        <taxon>Streptophyta</taxon>
        <taxon>Embryophyta</taxon>
        <taxon>Tracheophyta</taxon>
        <taxon>Spermatophyta</taxon>
        <taxon>Magnoliopsida</taxon>
        <taxon>Ranunculales</taxon>
        <taxon>Ranunculaceae</taxon>
        <taxon>Thalictroideae</taxon>
        <taxon>Thalictrum</taxon>
    </lineage>
</organism>
<evidence type="ECO:0000313" key="1">
    <source>
        <dbReference type="EMBL" id="KAF5177458.1"/>
    </source>
</evidence>
<reference evidence="1 2" key="1">
    <citation type="submission" date="2020-06" db="EMBL/GenBank/DDBJ databases">
        <title>Transcriptomic and genomic resources for Thalictrum thalictroides and T. hernandezii: Facilitating candidate gene discovery in an emerging model plant lineage.</title>
        <authorList>
            <person name="Arias T."/>
            <person name="Riano-Pachon D.M."/>
            <person name="Di Stilio V.S."/>
        </authorList>
    </citation>
    <scope>NUCLEOTIDE SEQUENCE [LARGE SCALE GENOMIC DNA]</scope>
    <source>
        <strain evidence="2">cv. WT478/WT964</strain>
        <tissue evidence="1">Leaves</tissue>
    </source>
</reference>
<evidence type="ECO:0000313" key="2">
    <source>
        <dbReference type="Proteomes" id="UP000554482"/>
    </source>
</evidence>
<gene>
    <name evidence="1" type="ORF">FRX31_032957</name>
</gene>
<accession>A0A7J6UYI1</accession>
<keyword evidence="2" id="KW-1185">Reference proteome</keyword>
<dbReference type="EMBL" id="JABWDY010041363">
    <property type="protein sequence ID" value="KAF5177458.1"/>
    <property type="molecule type" value="Genomic_DNA"/>
</dbReference>
<dbReference type="AlphaFoldDB" id="A0A7J6UYI1"/>
<name>A0A7J6UYI1_THATH</name>
<sequence>MVESGFSPDNWTSNIMVQGFLGKNATHKAVEFMAGSSAELVNHIFNSSLRVVIVNMHVVVYWCNRARVYFGYPPCSIIYL</sequence>
<proteinExistence type="predicted"/>
<dbReference type="OrthoDB" id="185373at2759"/>
<dbReference type="Proteomes" id="UP000554482">
    <property type="component" value="Unassembled WGS sequence"/>
</dbReference>
<protein>
    <submittedName>
        <fullName evidence="1">Uncharacterized protein</fullName>
    </submittedName>
</protein>
<comment type="caution">
    <text evidence="1">The sequence shown here is derived from an EMBL/GenBank/DDBJ whole genome shotgun (WGS) entry which is preliminary data.</text>
</comment>